<dbReference type="InterPro" id="IPR000878">
    <property type="entry name" value="4pyrrol_Mease"/>
</dbReference>
<dbReference type="PIRSF" id="PIRSF005917">
    <property type="entry name" value="MTase_YraL"/>
    <property type="match status" value="1"/>
</dbReference>
<feature type="non-terminal residue" evidence="7">
    <location>
        <position position="1"/>
    </location>
</feature>
<evidence type="ECO:0000313" key="7">
    <source>
        <dbReference type="EMBL" id="SVD33373.1"/>
    </source>
</evidence>
<feature type="domain" description="Tetrapyrrole methylase" evidence="6">
    <location>
        <begin position="18"/>
        <end position="145"/>
    </location>
</feature>
<dbReference type="InterPro" id="IPR008189">
    <property type="entry name" value="rRNA_ssu_MeTfrase_I"/>
</dbReference>
<name>A0A382UGI0_9ZZZZ</name>
<keyword evidence="1" id="KW-0963">Cytoplasm</keyword>
<evidence type="ECO:0000256" key="1">
    <source>
        <dbReference type="ARBA" id="ARBA00022490"/>
    </source>
</evidence>
<dbReference type="GO" id="GO:0032259">
    <property type="term" value="P:methylation"/>
    <property type="evidence" value="ECO:0007669"/>
    <property type="project" value="UniProtKB-KW"/>
</dbReference>
<gene>
    <name evidence="7" type="ORF">METZ01_LOCUS386227</name>
</gene>
<accession>A0A382UGI0</accession>
<reference evidence="7" key="1">
    <citation type="submission" date="2018-05" db="EMBL/GenBank/DDBJ databases">
        <authorList>
            <person name="Lanie J.A."/>
            <person name="Ng W.-L."/>
            <person name="Kazmierczak K.M."/>
            <person name="Andrzejewski T.M."/>
            <person name="Davidsen T.M."/>
            <person name="Wayne K.J."/>
            <person name="Tettelin H."/>
            <person name="Glass J.I."/>
            <person name="Rusch D."/>
            <person name="Podicherti R."/>
            <person name="Tsui H.-C.T."/>
            <person name="Winkler M.E."/>
        </authorList>
    </citation>
    <scope>NUCLEOTIDE SEQUENCE</scope>
</reference>
<dbReference type="Gene3D" id="3.40.1010.10">
    <property type="entry name" value="Cobalt-precorrin-4 Transmethylase, Domain 1"/>
    <property type="match status" value="1"/>
</dbReference>
<dbReference type="InterPro" id="IPR014776">
    <property type="entry name" value="4pyrrole_Mease_sub2"/>
</dbReference>
<dbReference type="Pfam" id="PF00590">
    <property type="entry name" value="TP_methylase"/>
    <property type="match status" value="1"/>
</dbReference>
<evidence type="ECO:0000256" key="3">
    <source>
        <dbReference type="ARBA" id="ARBA00022603"/>
    </source>
</evidence>
<dbReference type="InterPro" id="IPR018063">
    <property type="entry name" value="SAM_MeTrfase_RsmI_CS"/>
</dbReference>
<keyword evidence="2" id="KW-0698">rRNA processing</keyword>
<proteinExistence type="predicted"/>
<dbReference type="GO" id="GO:0008168">
    <property type="term" value="F:methyltransferase activity"/>
    <property type="evidence" value="ECO:0007669"/>
    <property type="project" value="UniProtKB-KW"/>
</dbReference>
<dbReference type="SUPFAM" id="SSF53790">
    <property type="entry name" value="Tetrapyrrole methylase"/>
    <property type="match status" value="1"/>
</dbReference>
<dbReference type="EMBL" id="UINC01144080">
    <property type="protein sequence ID" value="SVD33373.1"/>
    <property type="molecule type" value="Genomic_DNA"/>
</dbReference>
<dbReference type="PANTHER" id="PTHR46111">
    <property type="entry name" value="RIBOSOMAL RNA SMALL SUBUNIT METHYLTRANSFERASE I"/>
    <property type="match status" value="1"/>
</dbReference>
<dbReference type="PANTHER" id="PTHR46111:SF1">
    <property type="entry name" value="RIBOSOMAL RNA SMALL SUBUNIT METHYLTRANSFERASE I"/>
    <property type="match status" value="1"/>
</dbReference>
<sequence>DYNENLLIKRIEKYQYNSAIALISDAGSPLISDPGYNLIQDYIKKNLYITTIPGPSSILSSLQLSGLPINNFEFFGFVSKNKAAMNAQAIKLQNIISTSVFFISGNRLIGFLKDLQNANINRKVAVCKELTKKNEWVFRGDIKKIIDEINKDKSNLKGEFTLLIQGNKIPKKTIHTTIETQIKILLKKFSLTEVVKIVHKLTNISKKEIYKKALLLKK</sequence>
<dbReference type="PROSITE" id="PS01296">
    <property type="entry name" value="RSMI"/>
    <property type="match status" value="1"/>
</dbReference>
<keyword evidence="4" id="KW-0808">Transferase</keyword>
<protein>
    <recommendedName>
        <fullName evidence="6">Tetrapyrrole methylase domain-containing protein</fullName>
    </recommendedName>
</protein>
<evidence type="ECO:0000256" key="2">
    <source>
        <dbReference type="ARBA" id="ARBA00022552"/>
    </source>
</evidence>
<keyword evidence="5" id="KW-0949">S-adenosyl-L-methionine</keyword>
<evidence type="ECO:0000256" key="4">
    <source>
        <dbReference type="ARBA" id="ARBA00022679"/>
    </source>
</evidence>
<evidence type="ECO:0000256" key="5">
    <source>
        <dbReference type="ARBA" id="ARBA00022691"/>
    </source>
</evidence>
<dbReference type="InterPro" id="IPR035996">
    <property type="entry name" value="4pyrrol_Methylase_sf"/>
</dbReference>
<dbReference type="AlphaFoldDB" id="A0A382UGI0"/>
<dbReference type="InterPro" id="IPR014777">
    <property type="entry name" value="4pyrrole_Mease_sub1"/>
</dbReference>
<evidence type="ECO:0000259" key="6">
    <source>
        <dbReference type="Pfam" id="PF00590"/>
    </source>
</evidence>
<keyword evidence="3" id="KW-0489">Methyltransferase</keyword>
<dbReference type="GO" id="GO:0006364">
    <property type="term" value="P:rRNA processing"/>
    <property type="evidence" value="ECO:0007669"/>
    <property type="project" value="UniProtKB-KW"/>
</dbReference>
<organism evidence="7">
    <name type="scientific">marine metagenome</name>
    <dbReference type="NCBI Taxonomy" id="408172"/>
    <lineage>
        <taxon>unclassified sequences</taxon>
        <taxon>metagenomes</taxon>
        <taxon>ecological metagenomes</taxon>
    </lineage>
</organism>
<dbReference type="Gene3D" id="3.30.950.10">
    <property type="entry name" value="Methyltransferase, Cobalt-precorrin-4 Transmethylase, Domain 2"/>
    <property type="match status" value="1"/>
</dbReference>